<gene>
    <name evidence="1" type="ORF">SMAX5B_005175</name>
</gene>
<dbReference type="Proteomes" id="UP000246464">
    <property type="component" value="Chromosome 6"/>
</dbReference>
<keyword evidence="2" id="KW-1185">Reference proteome</keyword>
<accession>A0A2U9BEP1</accession>
<proteinExistence type="predicted"/>
<dbReference type="AlphaFoldDB" id="A0A2U9BEP1"/>
<name>A0A2U9BEP1_SCOMX</name>
<evidence type="ECO:0000313" key="1">
    <source>
        <dbReference type="EMBL" id="AWP02508.1"/>
    </source>
</evidence>
<dbReference type="EMBL" id="CP026248">
    <property type="protein sequence ID" value="AWP02508.1"/>
    <property type="molecule type" value="Genomic_DNA"/>
</dbReference>
<sequence length="274" mass="31115">MWHVPETWEPEGSQMSFLEYSGANLPVWELQSSLITTGTTVAFTFHNFPLSAPLEFFEFLLFLLPDVAVSWDRYIYHNCLLLFFIAPHENHCEATGFVFKLCVVDESSSQAFTATEEDHTTRRTVIGSYSFHSGSSGEVEYPATACPCNLSRQRRLSPTRDNEEVREEPQSKAYTHVGRRRKNLESWRQGLNAKAYMVAQLLVLVQLLHSCREHSWKAWKSVQKCTITKGAPGSEGADFRGVIYLTVECGALQHMWAVVIFSVNFSSFDPVVQC</sequence>
<protein>
    <submittedName>
        <fullName evidence="1">Uncharacterized protein</fullName>
    </submittedName>
</protein>
<reference evidence="1 2" key="1">
    <citation type="submission" date="2017-12" db="EMBL/GenBank/DDBJ databases">
        <title>Integrating genomic resources of turbot (Scophthalmus maximus) in depth evaluation of genetic and physical mapping variation across individuals.</title>
        <authorList>
            <person name="Martinez P."/>
        </authorList>
    </citation>
    <scope>NUCLEOTIDE SEQUENCE [LARGE SCALE GENOMIC DNA]</scope>
</reference>
<evidence type="ECO:0000313" key="2">
    <source>
        <dbReference type="Proteomes" id="UP000246464"/>
    </source>
</evidence>
<organism evidence="1 2">
    <name type="scientific">Scophthalmus maximus</name>
    <name type="common">Turbot</name>
    <name type="synonym">Psetta maxima</name>
    <dbReference type="NCBI Taxonomy" id="52904"/>
    <lineage>
        <taxon>Eukaryota</taxon>
        <taxon>Metazoa</taxon>
        <taxon>Chordata</taxon>
        <taxon>Craniata</taxon>
        <taxon>Vertebrata</taxon>
        <taxon>Euteleostomi</taxon>
        <taxon>Actinopterygii</taxon>
        <taxon>Neopterygii</taxon>
        <taxon>Teleostei</taxon>
        <taxon>Neoteleostei</taxon>
        <taxon>Acanthomorphata</taxon>
        <taxon>Carangaria</taxon>
        <taxon>Pleuronectiformes</taxon>
        <taxon>Pleuronectoidei</taxon>
        <taxon>Scophthalmidae</taxon>
        <taxon>Scophthalmus</taxon>
    </lineage>
</organism>